<keyword evidence="1" id="KW-0547">Nucleotide-binding</keyword>
<dbReference type="PANTHER" id="PTHR43272">
    <property type="entry name" value="LONG-CHAIN-FATTY-ACID--COA LIGASE"/>
    <property type="match status" value="1"/>
</dbReference>
<sequence length="752" mass="85092">MGSLYSGHDFTADLAISQLPFKQDIHNSVSNPQLHHDSTNYSKTFRNKVIPNRMIATIHPELDTHAKYFNYAAKKYGNRPCLSARPYNYQQKQSGDQFEAYTYDEVWQRKNNLGAGILRSLLNNPYLNDKLESHRKIKNHMRDWSGYGIPNYLCNNKDQVIEKSCSFILSIFAVNRLEWVLTDLATSSYAITNTALYDTLGPDVSQYILHLTQSPIVVCTSDKVDVLLNLKEKYPKETEALISIVTMDPISTVSEVALLKANALGIQVQDLQQVEQLGQEQPINELSPSPDALFTLSFTSGTTGSKPKGVMIPHRCAAAYISFLTAYQPQAQLGDKAFILLPLTHLYERETCAFAWTNGYHLGFPQTTVGQTKINTFTNMIEDLKIFKPTYMSIVPRLLTKIETLIKEEIKQLTAKEQETVNDIIKYKIEQQGKADGSTGFHTKFDSFPPYANLRKSIGFDQMRWVQTASAPVAASTLIYLKASLSMGVRQLYGLTESGAAITCTDAYEAKPGTCGSISPTGEFRLRAVPDMGYDINKLQGEIMLRGPQMFKGYYYNQEETDKAIDKEGWFHTGDIATVDSNGRITIIDRVKNFFKMQQGEYVSPEKVENRYLSNNPSISQLYVHGNSLKPYLIGVVGIEYEQGLKFLNENFGLNKIGMLPKEMLEKMNSVEAKTKFLNHLNSNVRQHLNGFELLHNIHIEINPLTVERDVVTPTFKLRRPIAQRFFADVFHKLYEIEQSLIHGAKHQAARL</sequence>
<dbReference type="EMBL" id="CH981526">
    <property type="protein sequence ID" value="EDK44592.1"/>
    <property type="molecule type" value="Genomic_DNA"/>
</dbReference>
<proteinExistence type="predicted"/>
<protein>
    <recommendedName>
        <fullName evidence="3">AMP-dependent synthetase/ligase domain-containing protein</fullName>
    </recommendedName>
</protein>
<dbReference type="GeneID" id="5233494"/>
<dbReference type="GO" id="GO:0005524">
    <property type="term" value="F:ATP binding"/>
    <property type="evidence" value="ECO:0007669"/>
    <property type="project" value="UniProtKB-KW"/>
</dbReference>
<dbReference type="GO" id="GO:0016020">
    <property type="term" value="C:membrane"/>
    <property type="evidence" value="ECO:0007669"/>
    <property type="project" value="TreeGrafter"/>
</dbReference>
<dbReference type="VEuPathDB" id="FungiDB:LELG_02771"/>
<reference evidence="4 5" key="1">
    <citation type="journal article" date="2009" name="Nature">
        <title>Evolution of pathogenicity and sexual reproduction in eight Candida genomes.</title>
        <authorList>
            <person name="Butler G."/>
            <person name="Rasmussen M.D."/>
            <person name="Lin M.F."/>
            <person name="Santos M.A."/>
            <person name="Sakthikumar S."/>
            <person name="Munro C.A."/>
            <person name="Rheinbay E."/>
            <person name="Grabherr M."/>
            <person name="Forche A."/>
            <person name="Reedy J.L."/>
            <person name="Agrafioti I."/>
            <person name="Arnaud M.B."/>
            <person name="Bates S."/>
            <person name="Brown A.J."/>
            <person name="Brunke S."/>
            <person name="Costanzo M.C."/>
            <person name="Fitzpatrick D.A."/>
            <person name="de Groot P.W."/>
            <person name="Harris D."/>
            <person name="Hoyer L.L."/>
            <person name="Hube B."/>
            <person name="Klis F.M."/>
            <person name="Kodira C."/>
            <person name="Lennard N."/>
            <person name="Logue M.E."/>
            <person name="Martin R."/>
            <person name="Neiman A.M."/>
            <person name="Nikolaou E."/>
            <person name="Quail M.A."/>
            <person name="Quinn J."/>
            <person name="Santos M.C."/>
            <person name="Schmitzberger F.F."/>
            <person name="Sherlock G."/>
            <person name="Shah P."/>
            <person name="Silverstein K.A."/>
            <person name="Skrzypek M.S."/>
            <person name="Soll D."/>
            <person name="Staggs R."/>
            <person name="Stansfield I."/>
            <person name="Stumpf M.P."/>
            <person name="Sudbery P.E."/>
            <person name="Srikantha T."/>
            <person name="Zeng Q."/>
            <person name="Berman J."/>
            <person name="Berriman M."/>
            <person name="Heitman J."/>
            <person name="Gow N.A."/>
            <person name="Lorenz M.C."/>
            <person name="Birren B.W."/>
            <person name="Kellis M."/>
            <person name="Cuomo C.A."/>
        </authorList>
    </citation>
    <scope>NUCLEOTIDE SEQUENCE [LARGE SCALE GENOMIC DNA]</scope>
    <source>
        <strain evidence="5">ATCC 11503 / BCRC 21390 / CBS 2605 / JCM 1781 / NBRC 1676 / NRRL YB-4239</strain>
    </source>
</reference>
<dbReference type="eggNOG" id="KOG1256">
    <property type="taxonomic scope" value="Eukaryota"/>
</dbReference>
<dbReference type="PANTHER" id="PTHR43272:SF33">
    <property type="entry name" value="AMP-BINDING DOMAIN-CONTAINING PROTEIN-RELATED"/>
    <property type="match status" value="1"/>
</dbReference>
<evidence type="ECO:0000313" key="4">
    <source>
        <dbReference type="EMBL" id="EDK44592.1"/>
    </source>
</evidence>
<dbReference type="OMA" id="LECCWDI"/>
<dbReference type="STRING" id="379508.A5DZI4"/>
<gene>
    <name evidence="4" type="ORF">LELG_02771</name>
</gene>
<keyword evidence="2" id="KW-0067">ATP-binding</keyword>
<accession>A5DZI4</accession>
<keyword evidence="5" id="KW-1185">Reference proteome</keyword>
<evidence type="ECO:0000256" key="2">
    <source>
        <dbReference type="ARBA" id="ARBA00022840"/>
    </source>
</evidence>
<name>A5DZI4_LODEL</name>
<dbReference type="OrthoDB" id="1700726at2759"/>
<dbReference type="HOGENOM" id="CLU_000022_45_4_1"/>
<dbReference type="Gene3D" id="3.40.50.12780">
    <property type="entry name" value="N-terminal domain of ligase-like"/>
    <property type="match status" value="1"/>
</dbReference>
<organism evidence="4 5">
    <name type="scientific">Lodderomyces elongisporus (strain ATCC 11503 / CBS 2605 / JCM 1781 / NBRC 1676 / NRRL YB-4239)</name>
    <name type="common">Yeast</name>
    <name type="synonym">Saccharomyces elongisporus</name>
    <dbReference type="NCBI Taxonomy" id="379508"/>
    <lineage>
        <taxon>Eukaryota</taxon>
        <taxon>Fungi</taxon>
        <taxon>Dikarya</taxon>
        <taxon>Ascomycota</taxon>
        <taxon>Saccharomycotina</taxon>
        <taxon>Pichiomycetes</taxon>
        <taxon>Debaryomycetaceae</taxon>
        <taxon>Candida/Lodderomyces clade</taxon>
        <taxon>Lodderomyces</taxon>
    </lineage>
</organism>
<dbReference type="KEGG" id="lel:PVL30_003615"/>
<evidence type="ECO:0000259" key="3">
    <source>
        <dbReference type="Pfam" id="PF00501"/>
    </source>
</evidence>
<evidence type="ECO:0000256" key="1">
    <source>
        <dbReference type="ARBA" id="ARBA00022741"/>
    </source>
</evidence>
<dbReference type="GO" id="GO:0004467">
    <property type="term" value="F:long-chain fatty acid-CoA ligase activity"/>
    <property type="evidence" value="ECO:0007669"/>
    <property type="project" value="TreeGrafter"/>
</dbReference>
<dbReference type="Proteomes" id="UP000001996">
    <property type="component" value="Unassembled WGS sequence"/>
</dbReference>
<feature type="domain" description="AMP-dependent synthetase/ligase" evidence="3">
    <location>
        <begin position="170"/>
        <end position="555"/>
    </location>
</feature>
<dbReference type="InParanoid" id="A5DZI4"/>
<dbReference type="InterPro" id="IPR000873">
    <property type="entry name" value="AMP-dep_synth/lig_dom"/>
</dbReference>
<dbReference type="Pfam" id="PF00501">
    <property type="entry name" value="AMP-binding"/>
    <property type="match status" value="1"/>
</dbReference>
<dbReference type="AlphaFoldDB" id="A5DZI4"/>
<dbReference type="SUPFAM" id="SSF56801">
    <property type="entry name" value="Acetyl-CoA synthetase-like"/>
    <property type="match status" value="1"/>
</dbReference>
<evidence type="ECO:0000313" key="5">
    <source>
        <dbReference type="Proteomes" id="UP000001996"/>
    </source>
</evidence>
<dbReference type="InterPro" id="IPR042099">
    <property type="entry name" value="ANL_N_sf"/>
</dbReference>
<dbReference type="GO" id="GO:0005783">
    <property type="term" value="C:endoplasmic reticulum"/>
    <property type="evidence" value="ECO:0007669"/>
    <property type="project" value="TreeGrafter"/>
</dbReference>